<feature type="region of interest" description="Disordered" evidence="3">
    <location>
        <begin position="66"/>
        <end position="92"/>
    </location>
</feature>
<evidence type="ECO:0000256" key="2">
    <source>
        <dbReference type="ARBA" id="ARBA00022821"/>
    </source>
</evidence>
<reference evidence="4 5" key="1">
    <citation type="journal article" date="2013" name="Nat. Genet.">
        <title>The high-quality draft genome of peach (Prunus persica) identifies unique patterns of genetic diversity, domestication and genome evolution.</title>
        <authorList>
            <consortium name="International Peach Genome Initiative"/>
            <person name="Verde I."/>
            <person name="Abbott A.G."/>
            <person name="Scalabrin S."/>
            <person name="Jung S."/>
            <person name="Shu S."/>
            <person name="Marroni F."/>
            <person name="Zhebentyayeva T."/>
            <person name="Dettori M.T."/>
            <person name="Grimwood J."/>
            <person name="Cattonaro F."/>
            <person name="Zuccolo A."/>
            <person name="Rossini L."/>
            <person name="Jenkins J."/>
            <person name="Vendramin E."/>
            <person name="Meisel L.A."/>
            <person name="Decroocq V."/>
            <person name="Sosinski B."/>
            <person name="Prochnik S."/>
            <person name="Mitros T."/>
            <person name="Policriti A."/>
            <person name="Cipriani G."/>
            <person name="Dondini L."/>
            <person name="Ficklin S."/>
            <person name="Goodstein D.M."/>
            <person name="Xuan P."/>
            <person name="Del Fabbro C."/>
            <person name="Aramini V."/>
            <person name="Copetti D."/>
            <person name="Gonzalez S."/>
            <person name="Horner D.S."/>
            <person name="Falchi R."/>
            <person name="Lucas S."/>
            <person name="Mica E."/>
            <person name="Maldonado J."/>
            <person name="Lazzari B."/>
            <person name="Bielenberg D."/>
            <person name="Pirona R."/>
            <person name="Miculan M."/>
            <person name="Barakat A."/>
            <person name="Testolin R."/>
            <person name="Stella A."/>
            <person name="Tartarini S."/>
            <person name="Tonutti P."/>
            <person name="Arus P."/>
            <person name="Orellana A."/>
            <person name="Wells C."/>
            <person name="Main D."/>
            <person name="Vizzotto G."/>
            <person name="Silva H."/>
            <person name="Salamini F."/>
            <person name="Schmutz J."/>
            <person name="Morgante M."/>
            <person name="Rokhsar D.S."/>
        </authorList>
    </citation>
    <scope>NUCLEOTIDE SEQUENCE [LARGE SCALE GENOMIC DNA]</scope>
    <source>
        <strain evidence="5">cv. Nemared</strain>
    </source>
</reference>
<keyword evidence="5" id="KW-1185">Reference proteome</keyword>
<evidence type="ECO:0000313" key="4">
    <source>
        <dbReference type="EMBL" id="ONI02032.1"/>
    </source>
</evidence>
<name>A0A251NRT5_PRUPE</name>
<accession>A0A251NRT5</accession>
<dbReference type="EMBL" id="CM007656">
    <property type="protein sequence ID" value="ONI02032.1"/>
    <property type="molecule type" value="Genomic_DNA"/>
</dbReference>
<comment type="similarity">
    <text evidence="1">Belongs to the brassicaceae elicitor peptide family.</text>
</comment>
<organism evidence="4 5">
    <name type="scientific">Prunus persica</name>
    <name type="common">Peach</name>
    <name type="synonym">Amygdalus persica</name>
    <dbReference type="NCBI Taxonomy" id="3760"/>
    <lineage>
        <taxon>Eukaryota</taxon>
        <taxon>Viridiplantae</taxon>
        <taxon>Streptophyta</taxon>
        <taxon>Embryophyta</taxon>
        <taxon>Tracheophyta</taxon>
        <taxon>Spermatophyta</taxon>
        <taxon>Magnoliopsida</taxon>
        <taxon>eudicotyledons</taxon>
        <taxon>Gunneridae</taxon>
        <taxon>Pentapetalae</taxon>
        <taxon>rosids</taxon>
        <taxon>fabids</taxon>
        <taxon>Rosales</taxon>
        <taxon>Rosaceae</taxon>
        <taxon>Amygdaloideae</taxon>
        <taxon>Amygdaleae</taxon>
        <taxon>Prunus</taxon>
    </lineage>
</organism>
<dbReference type="Proteomes" id="UP000006882">
    <property type="component" value="Chromosome G6"/>
</dbReference>
<protein>
    <submittedName>
        <fullName evidence="4">Uncharacterized protein</fullName>
    </submittedName>
</protein>
<evidence type="ECO:0000256" key="1">
    <source>
        <dbReference type="ARBA" id="ARBA00011021"/>
    </source>
</evidence>
<dbReference type="InterPro" id="IPR035176">
    <property type="entry name" value="PEP"/>
</dbReference>
<evidence type="ECO:0000256" key="3">
    <source>
        <dbReference type="SAM" id="MobiDB-lite"/>
    </source>
</evidence>
<gene>
    <name evidence="4" type="ORF">PRUPE_6G173900</name>
</gene>
<keyword evidence="2" id="KW-0611">Plant defense</keyword>
<dbReference type="Pfam" id="PF17232">
    <property type="entry name" value="Pep1_7"/>
    <property type="match status" value="1"/>
</dbReference>
<proteinExistence type="inferred from homology"/>
<dbReference type="AlphaFoldDB" id="A0A251NRT5"/>
<sequence>MESSATEEQQREGPRFNSPCTFFEHVIMACLDCLGLHDDHNQHPPPLQTEREMKFNEETIMMMATRSRKATKPPISSGPGGQINYSSSVSSS</sequence>
<dbReference type="GO" id="GO:0045087">
    <property type="term" value="P:innate immune response"/>
    <property type="evidence" value="ECO:0007669"/>
    <property type="project" value="InterPro"/>
</dbReference>
<evidence type="ECO:0000313" key="5">
    <source>
        <dbReference type="Proteomes" id="UP000006882"/>
    </source>
</evidence>
<dbReference type="Gramene" id="ONI02032">
    <property type="protein sequence ID" value="ONI02032"/>
    <property type="gene ID" value="PRUPE_6G173900"/>
</dbReference>
<feature type="compositionally biased region" description="Polar residues" evidence="3">
    <location>
        <begin position="83"/>
        <end position="92"/>
    </location>
</feature>